<dbReference type="InterPro" id="IPR050950">
    <property type="entry name" value="HTH-type_LysR_regulators"/>
</dbReference>
<dbReference type="SUPFAM" id="SSF53850">
    <property type="entry name" value="Periplasmic binding protein-like II"/>
    <property type="match status" value="1"/>
</dbReference>
<dbReference type="PANTHER" id="PTHR30419:SF8">
    <property type="entry name" value="NITROGEN ASSIMILATION TRANSCRIPTIONAL ACTIVATOR-RELATED"/>
    <property type="match status" value="1"/>
</dbReference>
<sequence length="299" mass="34322">MKIMIEFNQLYYLITIVDNDFNLTRSAKLLHLTQPALSKSIAELEYRQDVKIFNRKKGRIVGLTTVGNKLIHDANKVYKNYTTMMAHLQNISSSDHGTVRIGIAPVIISTVFSDAITLFMQENPGIKLELVEKGAYKLQEMLALGKLDLAVLVSPVTFNSIEESVIYRNSVAVWFNRHHRFHKMAGAIPLSEIAKEKIITLSDNFMVTYQFKNLLCKNHLDPDIFFQTESWDLILNMCQDTDSIGIIAAPIENNYDVKEIEHRDIIPYFPWNISICNVFNAQPNATVDHAKEWFKNYFS</sequence>
<comment type="caution">
    <text evidence="6">The sequence shown here is derived from an EMBL/GenBank/DDBJ whole genome shotgun (WGS) entry which is preliminary data.</text>
</comment>
<dbReference type="InterPro" id="IPR036390">
    <property type="entry name" value="WH_DNA-bd_sf"/>
</dbReference>
<dbReference type="CDD" id="cd05466">
    <property type="entry name" value="PBP2_LTTR_substrate"/>
    <property type="match status" value="1"/>
</dbReference>
<dbReference type="GO" id="GO:0003700">
    <property type="term" value="F:DNA-binding transcription factor activity"/>
    <property type="evidence" value="ECO:0007669"/>
    <property type="project" value="InterPro"/>
</dbReference>
<evidence type="ECO:0000256" key="3">
    <source>
        <dbReference type="ARBA" id="ARBA00023125"/>
    </source>
</evidence>
<dbReference type="SUPFAM" id="SSF46785">
    <property type="entry name" value="Winged helix' DNA-binding domain"/>
    <property type="match status" value="1"/>
</dbReference>
<evidence type="ECO:0000259" key="5">
    <source>
        <dbReference type="PROSITE" id="PS50931"/>
    </source>
</evidence>
<dbReference type="PATRIC" id="fig|331679.3.peg.352"/>
<evidence type="ECO:0000313" key="6">
    <source>
        <dbReference type="EMBL" id="KRN93605.1"/>
    </source>
</evidence>
<gene>
    <name evidence="6" type="ORF">IV81_GL000346</name>
</gene>
<keyword evidence="7" id="KW-1185">Reference proteome</keyword>
<evidence type="ECO:0000256" key="1">
    <source>
        <dbReference type="ARBA" id="ARBA00009437"/>
    </source>
</evidence>
<dbReference type="Pfam" id="PF03466">
    <property type="entry name" value="LysR_substrate"/>
    <property type="match status" value="1"/>
</dbReference>
<organism evidence="6 7">
    <name type="scientific">Pediococcus stilesii</name>
    <dbReference type="NCBI Taxonomy" id="331679"/>
    <lineage>
        <taxon>Bacteria</taxon>
        <taxon>Bacillati</taxon>
        <taxon>Bacillota</taxon>
        <taxon>Bacilli</taxon>
        <taxon>Lactobacillales</taxon>
        <taxon>Lactobacillaceae</taxon>
        <taxon>Pediococcus</taxon>
    </lineage>
</organism>
<comment type="similarity">
    <text evidence="1">Belongs to the LysR transcriptional regulatory family.</text>
</comment>
<dbReference type="GO" id="GO:0005829">
    <property type="term" value="C:cytosol"/>
    <property type="evidence" value="ECO:0007669"/>
    <property type="project" value="TreeGrafter"/>
</dbReference>
<feature type="domain" description="HTH lysR-type" evidence="5">
    <location>
        <begin position="5"/>
        <end position="63"/>
    </location>
</feature>
<dbReference type="Proteomes" id="UP000051859">
    <property type="component" value="Unassembled WGS sequence"/>
</dbReference>
<keyword evidence="4" id="KW-0804">Transcription</keyword>
<keyword evidence="2" id="KW-0805">Transcription regulation</keyword>
<dbReference type="InterPro" id="IPR005119">
    <property type="entry name" value="LysR_subst-bd"/>
</dbReference>
<proteinExistence type="inferred from homology"/>
<accession>A0A0R2L182</accession>
<evidence type="ECO:0000256" key="4">
    <source>
        <dbReference type="ARBA" id="ARBA00023163"/>
    </source>
</evidence>
<dbReference type="PANTHER" id="PTHR30419">
    <property type="entry name" value="HTH-TYPE TRANSCRIPTIONAL REGULATOR YBHD"/>
    <property type="match status" value="1"/>
</dbReference>
<reference evidence="6 7" key="1">
    <citation type="journal article" date="2015" name="Genome Announc.">
        <title>Expanding the biotechnology potential of lactobacilli through comparative genomics of 213 strains and associated genera.</title>
        <authorList>
            <person name="Sun Z."/>
            <person name="Harris H.M."/>
            <person name="McCann A."/>
            <person name="Guo C."/>
            <person name="Argimon S."/>
            <person name="Zhang W."/>
            <person name="Yang X."/>
            <person name="Jeffery I.B."/>
            <person name="Cooney J.C."/>
            <person name="Kagawa T.F."/>
            <person name="Liu W."/>
            <person name="Song Y."/>
            <person name="Salvetti E."/>
            <person name="Wrobel A."/>
            <person name="Rasinkangas P."/>
            <person name="Parkhill J."/>
            <person name="Rea M.C."/>
            <person name="O'Sullivan O."/>
            <person name="Ritari J."/>
            <person name="Douillard F.P."/>
            <person name="Paul Ross R."/>
            <person name="Yang R."/>
            <person name="Briner A.E."/>
            <person name="Felis G.E."/>
            <person name="de Vos W.M."/>
            <person name="Barrangou R."/>
            <person name="Klaenhammer T.R."/>
            <person name="Caufield P.W."/>
            <person name="Cui Y."/>
            <person name="Zhang H."/>
            <person name="O'Toole P.W."/>
        </authorList>
    </citation>
    <scope>NUCLEOTIDE SEQUENCE [LARGE SCALE GENOMIC DNA]</scope>
    <source>
        <strain evidence="6 7">DSM 18001</strain>
    </source>
</reference>
<evidence type="ECO:0000256" key="2">
    <source>
        <dbReference type="ARBA" id="ARBA00023015"/>
    </source>
</evidence>
<dbReference type="Pfam" id="PF00126">
    <property type="entry name" value="HTH_1"/>
    <property type="match status" value="1"/>
</dbReference>
<dbReference type="PROSITE" id="PS50931">
    <property type="entry name" value="HTH_LYSR"/>
    <property type="match status" value="1"/>
</dbReference>
<name>A0A0R2L182_9LACO</name>
<dbReference type="InterPro" id="IPR036388">
    <property type="entry name" value="WH-like_DNA-bd_sf"/>
</dbReference>
<dbReference type="GO" id="GO:0003677">
    <property type="term" value="F:DNA binding"/>
    <property type="evidence" value="ECO:0007669"/>
    <property type="project" value="UniProtKB-KW"/>
</dbReference>
<keyword evidence="3" id="KW-0238">DNA-binding</keyword>
<evidence type="ECO:0000313" key="7">
    <source>
        <dbReference type="Proteomes" id="UP000051859"/>
    </source>
</evidence>
<dbReference type="Gene3D" id="3.40.190.290">
    <property type="match status" value="1"/>
</dbReference>
<protein>
    <submittedName>
        <fullName evidence="6">LysR family transcriptional regulator</fullName>
    </submittedName>
</protein>
<dbReference type="Gene3D" id="1.10.10.10">
    <property type="entry name" value="Winged helix-like DNA-binding domain superfamily/Winged helix DNA-binding domain"/>
    <property type="match status" value="1"/>
</dbReference>
<dbReference type="EMBL" id="JQBX01000012">
    <property type="protein sequence ID" value="KRN93605.1"/>
    <property type="molecule type" value="Genomic_DNA"/>
</dbReference>
<dbReference type="STRING" id="331679.IV81_GL000346"/>
<dbReference type="InterPro" id="IPR000847">
    <property type="entry name" value="LysR_HTH_N"/>
</dbReference>
<dbReference type="PRINTS" id="PR00039">
    <property type="entry name" value="HTHLYSR"/>
</dbReference>
<dbReference type="AlphaFoldDB" id="A0A0R2L182"/>